<evidence type="ECO:0000259" key="2">
    <source>
        <dbReference type="Pfam" id="PF01636"/>
    </source>
</evidence>
<dbReference type="InterPro" id="IPR011009">
    <property type="entry name" value="Kinase-like_dom_sf"/>
</dbReference>
<feature type="region of interest" description="Disordered" evidence="1">
    <location>
        <begin position="1"/>
        <end position="61"/>
    </location>
</feature>
<comment type="caution">
    <text evidence="3">The sequence shown here is derived from an EMBL/GenBank/DDBJ whole genome shotgun (WGS) entry which is preliminary data.</text>
</comment>
<gene>
    <name evidence="3" type="ORF">HFV08_22890</name>
</gene>
<proteinExistence type="predicted"/>
<dbReference type="Proteomes" id="UP000772196">
    <property type="component" value="Unassembled WGS sequence"/>
</dbReference>
<name>A0ABX1H9Y5_9ACTN</name>
<protein>
    <submittedName>
        <fullName evidence="3">Phosphotransferase</fullName>
    </submittedName>
</protein>
<sequence length="380" mass="38409">MPAQLGSCAGIAFPRGTPSATSPVGSLPRSSPGSPVQGTSTGSPVPVSTVRRAPGTSHQGVSVSATVLRALAATVRGAVHLPGQHGCACPAPGAVLADREDAAVVRHGEAVAKAHAPGTDPRELALRTALAAHPALGGVLLPPLRPGPVELHGRPVTLWPYGEPVDPEDPEAAPWEAAARLLARLHRTDPGVLPPGLPAMRGPARAARAVARLRARAAAHPAAPAVLAAWSALPPWARGEAPVPGSALCHGDVHLGQLVRERGGGWVLIDVDDLGTGDPAWDLARPAAWYACGILGPGEWARFLSAYRLAGGPAVPAQGDPWPVLDVPARAVTVQSAALALVKATGADRALDEAEQSLTEACVRMAGLAPGPAGESGTSS</sequence>
<evidence type="ECO:0000256" key="1">
    <source>
        <dbReference type="SAM" id="MobiDB-lite"/>
    </source>
</evidence>
<dbReference type="EMBL" id="JAAWWP010000015">
    <property type="protein sequence ID" value="NKI44039.1"/>
    <property type="molecule type" value="Genomic_DNA"/>
</dbReference>
<reference evidence="3 4" key="1">
    <citation type="submission" date="2020-04" db="EMBL/GenBank/DDBJ databases">
        <title>Phylogenetic Diversity and Antibacterial Activity against Ralstonia solanacearum of Endophytic Actinomycete Isolated from Moss.</title>
        <authorList>
            <person name="Zhuang X."/>
        </authorList>
    </citation>
    <scope>NUCLEOTIDE SEQUENCE [LARGE SCALE GENOMIC DNA]</scope>
    <source>
        <strain evidence="3 4">LD120</strain>
    </source>
</reference>
<dbReference type="InterPro" id="IPR002575">
    <property type="entry name" value="Aminoglycoside_PTrfase"/>
</dbReference>
<feature type="compositionally biased region" description="Polar residues" evidence="1">
    <location>
        <begin position="18"/>
        <end position="43"/>
    </location>
</feature>
<organism evidence="3 4">
    <name type="scientific">Streptomyces physcomitrii</name>
    <dbReference type="NCBI Taxonomy" id="2724184"/>
    <lineage>
        <taxon>Bacteria</taxon>
        <taxon>Bacillati</taxon>
        <taxon>Actinomycetota</taxon>
        <taxon>Actinomycetes</taxon>
        <taxon>Kitasatosporales</taxon>
        <taxon>Streptomycetaceae</taxon>
        <taxon>Streptomyces</taxon>
    </lineage>
</organism>
<dbReference type="Pfam" id="PF01636">
    <property type="entry name" value="APH"/>
    <property type="match status" value="1"/>
</dbReference>
<evidence type="ECO:0000313" key="4">
    <source>
        <dbReference type="Proteomes" id="UP000772196"/>
    </source>
</evidence>
<keyword evidence="4" id="KW-1185">Reference proteome</keyword>
<dbReference type="SUPFAM" id="SSF56112">
    <property type="entry name" value="Protein kinase-like (PK-like)"/>
    <property type="match status" value="1"/>
</dbReference>
<evidence type="ECO:0000313" key="3">
    <source>
        <dbReference type="EMBL" id="NKI44039.1"/>
    </source>
</evidence>
<feature type="domain" description="Aminoglycoside phosphotransferase" evidence="2">
    <location>
        <begin position="104"/>
        <end position="311"/>
    </location>
</feature>
<dbReference type="Gene3D" id="3.90.1200.10">
    <property type="match status" value="1"/>
</dbReference>
<accession>A0ABX1H9Y5</accession>